<dbReference type="PROSITE" id="PS01129">
    <property type="entry name" value="PSI_RLU"/>
    <property type="match status" value="1"/>
</dbReference>
<dbReference type="GO" id="GO:0006396">
    <property type="term" value="P:RNA processing"/>
    <property type="evidence" value="ECO:0007669"/>
    <property type="project" value="UniProtKB-ARBA"/>
</dbReference>
<reference evidence="4 5" key="1">
    <citation type="journal article" date="2016" name="Nat. Commun.">
        <title>Thousands of microbial genomes shed light on interconnected biogeochemical processes in an aquifer system.</title>
        <authorList>
            <person name="Anantharaman K."/>
            <person name="Brown C.T."/>
            <person name="Hug L.A."/>
            <person name="Sharon I."/>
            <person name="Castelle C.J."/>
            <person name="Probst A.J."/>
            <person name="Thomas B.C."/>
            <person name="Singh A."/>
            <person name="Wilkins M.J."/>
            <person name="Karaoz U."/>
            <person name="Brodie E.L."/>
            <person name="Williams K.H."/>
            <person name="Hubbard S.S."/>
            <person name="Banfield J.F."/>
        </authorList>
    </citation>
    <scope>NUCLEOTIDE SEQUENCE [LARGE SCALE GENOMIC DNA]</scope>
</reference>
<dbReference type="GO" id="GO:0001522">
    <property type="term" value="P:pseudouridine synthesis"/>
    <property type="evidence" value="ECO:0007669"/>
    <property type="project" value="InterPro"/>
</dbReference>
<dbReference type="GO" id="GO:0140098">
    <property type="term" value="F:catalytic activity, acting on RNA"/>
    <property type="evidence" value="ECO:0007669"/>
    <property type="project" value="UniProtKB-ARBA"/>
</dbReference>
<dbReference type="Proteomes" id="UP000177803">
    <property type="component" value="Unassembled WGS sequence"/>
</dbReference>
<dbReference type="CDD" id="cd02869">
    <property type="entry name" value="PseudoU_synth_RluA_like"/>
    <property type="match status" value="1"/>
</dbReference>
<dbReference type="InterPro" id="IPR020103">
    <property type="entry name" value="PsdUridine_synth_cat_dom_sf"/>
</dbReference>
<dbReference type="PANTHER" id="PTHR21600">
    <property type="entry name" value="MITOCHONDRIAL RNA PSEUDOURIDINE SYNTHASE"/>
    <property type="match status" value="1"/>
</dbReference>
<evidence type="ECO:0000259" key="3">
    <source>
        <dbReference type="Pfam" id="PF00849"/>
    </source>
</evidence>
<dbReference type="PANTHER" id="PTHR21600:SF83">
    <property type="entry name" value="PSEUDOURIDYLATE SYNTHASE RPUSD4, MITOCHONDRIAL"/>
    <property type="match status" value="1"/>
</dbReference>
<evidence type="ECO:0000313" key="4">
    <source>
        <dbReference type="EMBL" id="OGH84636.1"/>
    </source>
</evidence>
<organism evidence="4 5">
    <name type="scientific">Candidatus Magasanikbacteria bacterium RIFOXYA2_FULL_44_8</name>
    <dbReference type="NCBI Taxonomy" id="1798696"/>
    <lineage>
        <taxon>Bacteria</taxon>
        <taxon>Candidatus Magasanikiibacteriota</taxon>
    </lineage>
</organism>
<dbReference type="Gene3D" id="3.30.2350.10">
    <property type="entry name" value="Pseudouridine synthase"/>
    <property type="match status" value="1"/>
</dbReference>
<dbReference type="GO" id="GO:0003723">
    <property type="term" value="F:RNA binding"/>
    <property type="evidence" value="ECO:0007669"/>
    <property type="project" value="InterPro"/>
</dbReference>
<accession>A0A1F6NKW4</accession>
<dbReference type="InterPro" id="IPR006224">
    <property type="entry name" value="PsdUridine_synth_RluA-like_CS"/>
</dbReference>
<evidence type="ECO:0000313" key="5">
    <source>
        <dbReference type="Proteomes" id="UP000177803"/>
    </source>
</evidence>
<proteinExistence type="inferred from homology"/>
<dbReference type="InterPro" id="IPR006145">
    <property type="entry name" value="PsdUridine_synth_RsuA/RluA"/>
</dbReference>
<dbReference type="GO" id="GO:0009982">
    <property type="term" value="F:pseudouridine synthase activity"/>
    <property type="evidence" value="ECO:0007669"/>
    <property type="project" value="InterPro"/>
</dbReference>
<dbReference type="SUPFAM" id="SSF55120">
    <property type="entry name" value="Pseudouridine synthase"/>
    <property type="match status" value="1"/>
</dbReference>
<gene>
    <name evidence="4" type="ORF">A2261_01920</name>
</gene>
<keyword evidence="2" id="KW-0413">Isomerase</keyword>
<dbReference type="EMBL" id="MFQR01000011">
    <property type="protein sequence ID" value="OGH84636.1"/>
    <property type="molecule type" value="Genomic_DNA"/>
</dbReference>
<dbReference type="InterPro" id="IPR050188">
    <property type="entry name" value="RluA_PseudoU_synthase"/>
</dbReference>
<feature type="domain" description="Pseudouridine synthase RsuA/RluA-like" evidence="3">
    <location>
        <begin position="16"/>
        <end position="183"/>
    </location>
</feature>
<dbReference type="AlphaFoldDB" id="A0A1F6NKW4"/>
<evidence type="ECO:0000256" key="1">
    <source>
        <dbReference type="ARBA" id="ARBA00010876"/>
    </source>
</evidence>
<comment type="caution">
    <text evidence="4">The sequence shown here is derived from an EMBL/GenBank/DDBJ whole genome shotgun (WGS) entry which is preliminary data.</text>
</comment>
<sequence length="233" mass="25893">MRNRFFMLKVLYEDNHLIAVIKPAGVLVQGDITGDKCLMDEVKEYLKEKYNKPGNVFLGLLHRLDRPVSGVILFAKTSKGASRLSDQIRRHKLEKIYHALVLGVPKNKKDTLINWLEKDENKNFVTVYDEPTAIDLSAGGKAGDERQYAELDYEVIKSNGKNSILKITLKTGRSHQIRSQLSHIGHPIVGDTKYGALSSLPDNSIALCATALTFATATGDETKTVAIEPPFTL</sequence>
<dbReference type="Pfam" id="PF00849">
    <property type="entry name" value="PseudoU_synth_2"/>
    <property type="match status" value="1"/>
</dbReference>
<comment type="similarity">
    <text evidence="1">Belongs to the pseudouridine synthase RluA family.</text>
</comment>
<name>A0A1F6NKW4_9BACT</name>
<protein>
    <recommendedName>
        <fullName evidence="3">Pseudouridine synthase RsuA/RluA-like domain-containing protein</fullName>
    </recommendedName>
</protein>
<evidence type="ECO:0000256" key="2">
    <source>
        <dbReference type="ARBA" id="ARBA00023235"/>
    </source>
</evidence>